<dbReference type="Proteomes" id="UP000593575">
    <property type="component" value="Unassembled WGS sequence"/>
</dbReference>
<dbReference type="EMBL" id="JABFAE010000028">
    <property type="protein sequence ID" value="MBA0844512.1"/>
    <property type="molecule type" value="Genomic_DNA"/>
</dbReference>
<accession>A0A7J9KDF7</accession>
<evidence type="ECO:0000313" key="1">
    <source>
        <dbReference type="EMBL" id="MBA0844512.1"/>
    </source>
</evidence>
<comment type="caution">
    <text evidence="1">The sequence shown here is derived from an EMBL/GenBank/DDBJ whole genome shotgun (WGS) entry which is preliminary data.</text>
</comment>
<organism evidence="1 2">
    <name type="scientific">Gossypium armourianum</name>
    <dbReference type="NCBI Taxonomy" id="34283"/>
    <lineage>
        <taxon>Eukaryota</taxon>
        <taxon>Viridiplantae</taxon>
        <taxon>Streptophyta</taxon>
        <taxon>Embryophyta</taxon>
        <taxon>Tracheophyta</taxon>
        <taxon>Spermatophyta</taxon>
        <taxon>Magnoliopsida</taxon>
        <taxon>eudicotyledons</taxon>
        <taxon>Gunneridae</taxon>
        <taxon>Pentapetalae</taxon>
        <taxon>rosids</taxon>
        <taxon>malvids</taxon>
        <taxon>Malvales</taxon>
        <taxon>Malvaceae</taxon>
        <taxon>Malvoideae</taxon>
        <taxon>Gossypium</taxon>
    </lineage>
</organism>
<dbReference type="AlphaFoldDB" id="A0A7J9KDF7"/>
<reference evidence="1 2" key="1">
    <citation type="journal article" date="2019" name="Genome Biol. Evol.">
        <title>Insights into the evolution of the New World diploid cottons (Gossypium, subgenus Houzingenia) based on genome sequencing.</title>
        <authorList>
            <person name="Grover C.E."/>
            <person name="Arick M.A. 2nd"/>
            <person name="Thrash A."/>
            <person name="Conover J.L."/>
            <person name="Sanders W.S."/>
            <person name="Peterson D.G."/>
            <person name="Frelichowski J.E."/>
            <person name="Scheffler J.A."/>
            <person name="Scheffler B.E."/>
            <person name="Wendel J.F."/>
        </authorList>
    </citation>
    <scope>NUCLEOTIDE SEQUENCE [LARGE SCALE GENOMIC DNA]</scope>
    <source>
        <strain evidence="1">6</strain>
        <tissue evidence="1">Leaf</tissue>
    </source>
</reference>
<name>A0A7J9KDF7_9ROSI</name>
<sequence length="46" mass="5320">MPCSVVSAMITHSSYNSLDPDSMEALVCSQNWKKGKGRWMRRTLMW</sequence>
<proteinExistence type="predicted"/>
<evidence type="ECO:0000313" key="2">
    <source>
        <dbReference type="Proteomes" id="UP000593575"/>
    </source>
</evidence>
<gene>
    <name evidence="1" type="ORF">Goarm_022486</name>
</gene>
<protein>
    <submittedName>
        <fullName evidence="1">Uncharacterized protein</fullName>
    </submittedName>
</protein>
<keyword evidence="2" id="KW-1185">Reference proteome</keyword>